<dbReference type="EC" id="3.1.-.-" evidence="6"/>
<comment type="similarity">
    <text evidence="6">Belongs to the PINc/VapC protein family.</text>
</comment>
<keyword evidence="3 6" id="KW-0479">Metal-binding</keyword>
<dbReference type="Gene3D" id="3.40.50.1010">
    <property type="entry name" value="5'-nuclease"/>
    <property type="match status" value="1"/>
</dbReference>
<evidence type="ECO:0000256" key="7">
    <source>
        <dbReference type="SAM" id="MobiDB-lite"/>
    </source>
</evidence>
<dbReference type="GO" id="GO:0016787">
    <property type="term" value="F:hydrolase activity"/>
    <property type="evidence" value="ECO:0007669"/>
    <property type="project" value="UniProtKB-KW"/>
</dbReference>
<keyword evidence="1 6" id="KW-1277">Toxin-antitoxin system</keyword>
<evidence type="ECO:0000256" key="4">
    <source>
        <dbReference type="ARBA" id="ARBA00022801"/>
    </source>
</evidence>
<evidence type="ECO:0000256" key="6">
    <source>
        <dbReference type="HAMAP-Rule" id="MF_00265"/>
    </source>
</evidence>
<dbReference type="InterPro" id="IPR044153">
    <property type="entry name" value="PIN_Pae0151-like"/>
</dbReference>
<gene>
    <name evidence="6" type="primary">vapC</name>
    <name evidence="9" type="ORF">HZA66_16115</name>
</gene>
<dbReference type="HAMAP" id="MF_00265">
    <property type="entry name" value="VapC_Nob1"/>
    <property type="match status" value="1"/>
</dbReference>
<proteinExistence type="inferred from homology"/>
<dbReference type="AlphaFoldDB" id="A0A933RZ88"/>
<evidence type="ECO:0000313" key="10">
    <source>
        <dbReference type="Proteomes" id="UP000782519"/>
    </source>
</evidence>
<dbReference type="CDD" id="cd09873">
    <property type="entry name" value="PIN_Pae0151-like"/>
    <property type="match status" value="1"/>
</dbReference>
<reference evidence="9" key="1">
    <citation type="submission" date="2020-07" db="EMBL/GenBank/DDBJ databases">
        <title>Huge and variable diversity of episymbiotic CPR bacteria and DPANN archaea in groundwater ecosystems.</title>
        <authorList>
            <person name="He C.Y."/>
            <person name="Keren R."/>
            <person name="Whittaker M."/>
            <person name="Farag I.F."/>
            <person name="Doudna J."/>
            <person name="Cate J.H.D."/>
            <person name="Banfield J.F."/>
        </authorList>
    </citation>
    <scope>NUCLEOTIDE SEQUENCE</scope>
    <source>
        <strain evidence="9">NC_groundwater_1818_Pr3_B-0.1um_66_35</strain>
    </source>
</reference>
<evidence type="ECO:0000256" key="5">
    <source>
        <dbReference type="ARBA" id="ARBA00022842"/>
    </source>
</evidence>
<dbReference type="EMBL" id="JACRJB010000048">
    <property type="protein sequence ID" value="MBI5130966.1"/>
    <property type="molecule type" value="Genomic_DNA"/>
</dbReference>
<name>A0A933RZ88_RHOPL</name>
<comment type="cofactor">
    <cofactor evidence="6">
        <name>Mg(2+)</name>
        <dbReference type="ChEBI" id="CHEBI:18420"/>
    </cofactor>
</comment>
<evidence type="ECO:0000256" key="3">
    <source>
        <dbReference type="ARBA" id="ARBA00022723"/>
    </source>
</evidence>
<evidence type="ECO:0000259" key="8">
    <source>
        <dbReference type="Pfam" id="PF01850"/>
    </source>
</evidence>
<keyword evidence="2 6" id="KW-0540">Nuclease</keyword>
<dbReference type="Pfam" id="PF01850">
    <property type="entry name" value="PIN"/>
    <property type="match status" value="1"/>
</dbReference>
<dbReference type="PANTHER" id="PTHR35901">
    <property type="entry name" value="RIBONUCLEASE VAPC3"/>
    <property type="match status" value="1"/>
</dbReference>
<dbReference type="SUPFAM" id="SSF88723">
    <property type="entry name" value="PIN domain-like"/>
    <property type="match status" value="1"/>
</dbReference>
<keyword evidence="4 6" id="KW-0378">Hydrolase</keyword>
<comment type="caution">
    <text evidence="9">The sequence shown here is derived from an EMBL/GenBank/DDBJ whole genome shotgun (WGS) entry which is preliminary data.</text>
</comment>
<dbReference type="InterPro" id="IPR022907">
    <property type="entry name" value="VapC_family"/>
</dbReference>
<protein>
    <recommendedName>
        <fullName evidence="6">Ribonuclease VapC</fullName>
        <shortName evidence="6">RNase VapC</shortName>
        <ecNumber evidence="6">3.1.-.-</ecNumber>
    </recommendedName>
    <alternativeName>
        <fullName evidence="6">Toxin VapC</fullName>
    </alternativeName>
</protein>
<dbReference type="InterPro" id="IPR002716">
    <property type="entry name" value="PIN_dom"/>
</dbReference>
<dbReference type="PANTHER" id="PTHR35901:SF1">
    <property type="entry name" value="EXONUCLEASE VAPC9"/>
    <property type="match status" value="1"/>
</dbReference>
<evidence type="ECO:0000256" key="2">
    <source>
        <dbReference type="ARBA" id="ARBA00022722"/>
    </source>
</evidence>
<keyword evidence="5 6" id="KW-0460">Magnesium</keyword>
<organism evidence="9 10">
    <name type="scientific">Rhodopseudomonas palustris</name>
    <dbReference type="NCBI Taxonomy" id="1076"/>
    <lineage>
        <taxon>Bacteria</taxon>
        <taxon>Pseudomonadati</taxon>
        <taxon>Pseudomonadota</taxon>
        <taxon>Alphaproteobacteria</taxon>
        <taxon>Hyphomicrobiales</taxon>
        <taxon>Nitrobacteraceae</taxon>
        <taxon>Rhodopseudomonas</taxon>
    </lineage>
</organism>
<dbReference type="GO" id="GO:0000287">
    <property type="term" value="F:magnesium ion binding"/>
    <property type="evidence" value="ECO:0007669"/>
    <property type="project" value="UniProtKB-UniRule"/>
</dbReference>
<dbReference type="GO" id="GO:0004540">
    <property type="term" value="F:RNA nuclease activity"/>
    <property type="evidence" value="ECO:0007669"/>
    <property type="project" value="InterPro"/>
</dbReference>
<comment type="function">
    <text evidence="6">Toxic component of a toxin-antitoxin (TA) system. An RNase.</text>
</comment>
<keyword evidence="6" id="KW-0800">Toxin</keyword>
<evidence type="ECO:0000256" key="1">
    <source>
        <dbReference type="ARBA" id="ARBA00022649"/>
    </source>
</evidence>
<feature type="binding site" evidence="6">
    <location>
        <position position="46"/>
    </location>
    <ligand>
        <name>Mg(2+)</name>
        <dbReference type="ChEBI" id="CHEBI:18420"/>
    </ligand>
</feature>
<feature type="region of interest" description="Disordered" evidence="7">
    <location>
        <begin position="1"/>
        <end position="21"/>
    </location>
</feature>
<evidence type="ECO:0000313" key="9">
    <source>
        <dbReference type="EMBL" id="MBI5130966.1"/>
    </source>
</evidence>
<dbReference type="Proteomes" id="UP000782519">
    <property type="component" value="Unassembled WGS sequence"/>
</dbReference>
<dbReference type="InterPro" id="IPR051619">
    <property type="entry name" value="TypeII_TA_RNase_PINc/VapC"/>
</dbReference>
<sequence length="174" mass="19613">MRGEEKKLAERSKKFASSERPRRAPLWKRSCPGATRDGANVRFVVDASVAVSWCMQDEASAIADRAFDLSRIATALVPAHWWFETRNALLVAVRRRRLELPRLESFLRRLNLVAIQIAPIPDDRALLDIAQRHHLTFYDAAYLELAQRERIELATLDKALVRAAVAEGVALVGA</sequence>
<accession>A0A933RZ88</accession>
<feature type="binding site" evidence="6">
    <location>
        <position position="139"/>
    </location>
    <ligand>
        <name>Mg(2+)</name>
        <dbReference type="ChEBI" id="CHEBI:18420"/>
    </ligand>
</feature>
<feature type="domain" description="PIN" evidence="8">
    <location>
        <begin position="44"/>
        <end position="164"/>
    </location>
</feature>
<dbReference type="InterPro" id="IPR029060">
    <property type="entry name" value="PIN-like_dom_sf"/>
</dbReference>
<dbReference type="GO" id="GO:0090729">
    <property type="term" value="F:toxin activity"/>
    <property type="evidence" value="ECO:0007669"/>
    <property type="project" value="UniProtKB-KW"/>
</dbReference>